<feature type="non-terminal residue" evidence="2">
    <location>
        <position position="1"/>
    </location>
</feature>
<dbReference type="GO" id="GO:0003677">
    <property type="term" value="F:DNA binding"/>
    <property type="evidence" value="ECO:0007669"/>
    <property type="project" value="InterPro"/>
</dbReference>
<evidence type="ECO:0000313" key="3">
    <source>
        <dbReference type="Proteomes" id="UP000293434"/>
    </source>
</evidence>
<dbReference type="SUPFAM" id="SSF48019">
    <property type="entry name" value="post-AAA+ oligomerization domain-like"/>
    <property type="match status" value="1"/>
</dbReference>
<evidence type="ECO:0000259" key="1">
    <source>
        <dbReference type="Pfam" id="PF21694"/>
    </source>
</evidence>
<reference evidence="2 3" key="1">
    <citation type="submission" date="2018-11" db="EMBL/GenBank/DDBJ databases">
        <title>Genomic profiling of Staphylococcus species from a Poultry farm system in KwaZulu-Natal, South Africa.</title>
        <authorList>
            <person name="Amoako D.G."/>
            <person name="Somboro A.M."/>
            <person name="Abia A.L.K."/>
            <person name="Bester L.A."/>
            <person name="Essack S.Y."/>
        </authorList>
    </citation>
    <scope>NUCLEOTIDE SEQUENCE [LARGE SCALE GENOMIC DNA]</scope>
    <source>
        <strain evidence="2 3">SA9</strain>
    </source>
</reference>
<gene>
    <name evidence="2" type="ORF">EIG94_04200</name>
</gene>
<organism evidence="2 3">
    <name type="scientific">Staphylococcus aureus</name>
    <dbReference type="NCBI Taxonomy" id="1280"/>
    <lineage>
        <taxon>Bacteria</taxon>
        <taxon>Bacillati</taxon>
        <taxon>Bacillota</taxon>
        <taxon>Bacilli</taxon>
        <taxon>Bacillales</taxon>
        <taxon>Staphylococcaceae</taxon>
        <taxon>Staphylococcus</taxon>
    </lineage>
</organism>
<dbReference type="Gene3D" id="1.20.272.10">
    <property type="match status" value="1"/>
</dbReference>
<proteinExistence type="predicted"/>
<sequence length="50" mass="5863">YRVKLALGQVRHYQLDELLNSIDACAETDYKLKSSYMDKQLILELFILSL</sequence>
<protein>
    <submittedName>
        <fullName evidence="2">DNA polymerase III subunit delta</fullName>
    </submittedName>
</protein>
<dbReference type="Pfam" id="PF21694">
    <property type="entry name" value="DNA_pol3_delta_C"/>
    <property type="match status" value="1"/>
</dbReference>
<accession>A0AB74E9Z5</accession>
<dbReference type="GO" id="GO:0006260">
    <property type="term" value="P:DNA replication"/>
    <property type="evidence" value="ECO:0007669"/>
    <property type="project" value="InterPro"/>
</dbReference>
<dbReference type="InterPro" id="IPR048466">
    <property type="entry name" value="DNA_pol3_delta-like_C"/>
</dbReference>
<name>A0AB74E9Z5_STAAU</name>
<feature type="domain" description="DNA polymerase III delta subunit-like C-terminal" evidence="1">
    <location>
        <begin position="1"/>
        <end position="49"/>
    </location>
</feature>
<dbReference type="Proteomes" id="UP000293434">
    <property type="component" value="Unassembled WGS sequence"/>
</dbReference>
<dbReference type="InterPro" id="IPR008921">
    <property type="entry name" value="DNA_pol3_clamp-load_cplx_C"/>
</dbReference>
<dbReference type="EMBL" id="RQTC01000053">
    <property type="protein sequence ID" value="RZH94641.1"/>
    <property type="molecule type" value="Genomic_DNA"/>
</dbReference>
<comment type="caution">
    <text evidence="2">The sequence shown here is derived from an EMBL/GenBank/DDBJ whole genome shotgun (WGS) entry which is preliminary data.</text>
</comment>
<evidence type="ECO:0000313" key="2">
    <source>
        <dbReference type="EMBL" id="RZH94641.1"/>
    </source>
</evidence>
<dbReference type="AlphaFoldDB" id="A0AB74E9Z5"/>